<dbReference type="Proteomes" id="UP000223606">
    <property type="component" value="Chromosome 1"/>
</dbReference>
<dbReference type="OrthoDB" id="9809995at2"/>
<dbReference type="InterPro" id="IPR043129">
    <property type="entry name" value="ATPase_NBD"/>
</dbReference>
<evidence type="ECO:0000313" key="3">
    <source>
        <dbReference type="Proteomes" id="UP000223606"/>
    </source>
</evidence>
<dbReference type="InterPro" id="IPR022496">
    <property type="entry name" value="T6A_TsaB"/>
</dbReference>
<keyword evidence="3" id="KW-1185">Reference proteome</keyword>
<dbReference type="PANTHER" id="PTHR11735">
    <property type="entry name" value="TRNA N6-ADENOSINE THREONYLCARBAMOYLTRANSFERASE"/>
    <property type="match status" value="1"/>
</dbReference>
<dbReference type="InterPro" id="IPR000905">
    <property type="entry name" value="Gcp-like_dom"/>
</dbReference>
<organism evidence="2 3">
    <name type="scientific">Hartmannibacter diazotrophicus</name>
    <dbReference type="NCBI Taxonomy" id="1482074"/>
    <lineage>
        <taxon>Bacteria</taxon>
        <taxon>Pseudomonadati</taxon>
        <taxon>Pseudomonadota</taxon>
        <taxon>Alphaproteobacteria</taxon>
        <taxon>Hyphomicrobiales</taxon>
        <taxon>Pleomorphomonadaceae</taxon>
        <taxon>Hartmannibacter</taxon>
    </lineage>
</organism>
<evidence type="ECO:0000313" key="2">
    <source>
        <dbReference type="EMBL" id="SON58199.1"/>
    </source>
</evidence>
<proteinExistence type="predicted"/>
<evidence type="ECO:0000259" key="1">
    <source>
        <dbReference type="Pfam" id="PF00814"/>
    </source>
</evidence>
<dbReference type="GO" id="GO:0002949">
    <property type="term" value="P:tRNA threonylcarbamoyladenosine modification"/>
    <property type="evidence" value="ECO:0007669"/>
    <property type="project" value="InterPro"/>
</dbReference>
<name>A0A2C9DDG0_9HYPH</name>
<dbReference type="Gene3D" id="3.30.420.40">
    <property type="match status" value="2"/>
</dbReference>
<dbReference type="KEGG" id="hdi:HDIA_4658"/>
<dbReference type="AlphaFoldDB" id="A0A2C9DDG0"/>
<dbReference type="CDD" id="cd24032">
    <property type="entry name" value="ASKHA_NBD_TsaB"/>
    <property type="match status" value="1"/>
</dbReference>
<dbReference type="GO" id="GO:0005829">
    <property type="term" value="C:cytosol"/>
    <property type="evidence" value="ECO:0007669"/>
    <property type="project" value="TreeGrafter"/>
</dbReference>
<dbReference type="EMBL" id="LT960614">
    <property type="protein sequence ID" value="SON58199.1"/>
    <property type="molecule type" value="Genomic_DNA"/>
</dbReference>
<feature type="domain" description="Gcp-like" evidence="1">
    <location>
        <begin position="29"/>
        <end position="139"/>
    </location>
</feature>
<accession>A0A2C9DDG0</accession>
<dbReference type="Pfam" id="PF00814">
    <property type="entry name" value="TsaD"/>
    <property type="match status" value="1"/>
</dbReference>
<dbReference type="SUPFAM" id="SSF53067">
    <property type="entry name" value="Actin-like ATPase domain"/>
    <property type="match status" value="2"/>
</dbReference>
<protein>
    <submittedName>
        <fullName evidence="2">UGMP family protein</fullName>
    </submittedName>
</protein>
<sequence length="232" mass="23702">MRLLAIDTSLELCSAALVFGSGRGAVRSEDLTRGHAERLFSMIDELLAEEGETLACVDRIVVSIGPGSFTGIRVGLAAARGFGLALGKPVVGISTLAALARSYEEPPGGPVVAAIDARKGEVYLAVYAEDGAELAAPIAVSIESAVDHVPQNARLIVGSGAPLLGHAATCAGRRLPPLLPLAGPDILSLARLGADAPVQESPPVPLYVRPPDAKPQKRAALVSAGPISVGDR</sequence>
<reference evidence="3" key="1">
    <citation type="submission" date="2017-09" db="EMBL/GenBank/DDBJ databases">
        <title>Genome sequence of Nannocystis excedens DSM 71.</title>
        <authorList>
            <person name="Blom J."/>
        </authorList>
    </citation>
    <scope>NUCLEOTIDE SEQUENCE [LARGE SCALE GENOMIC DNA]</scope>
    <source>
        <strain evidence="3">type strain: E19</strain>
    </source>
</reference>
<dbReference type="NCBIfam" id="TIGR03725">
    <property type="entry name" value="T6A_YeaZ"/>
    <property type="match status" value="1"/>
</dbReference>
<dbReference type="PANTHER" id="PTHR11735:SF11">
    <property type="entry name" value="TRNA THREONYLCARBAMOYLADENOSINE BIOSYNTHESIS PROTEIN TSAB"/>
    <property type="match status" value="1"/>
</dbReference>
<dbReference type="RefSeq" id="WP_099558423.1">
    <property type="nucleotide sequence ID" value="NZ_LT960614.1"/>
</dbReference>
<gene>
    <name evidence="2" type="ORF">HDIA_4658</name>
</gene>